<dbReference type="PANTHER" id="PTHR12555">
    <property type="entry name" value="UBIQUITIN FUSION DEGRADATON PROTEIN 1"/>
    <property type="match status" value="1"/>
</dbReference>
<keyword evidence="7" id="KW-1185">Reference proteome</keyword>
<name>A0A835HEN1_9MAGN</name>
<dbReference type="PANTHER" id="PTHR12555:SF21">
    <property type="entry name" value="UBIQUITIN FUSION DEGRADATION PROTEIN 1 HOMOLOG"/>
    <property type="match status" value="1"/>
</dbReference>
<evidence type="ECO:0000259" key="4">
    <source>
        <dbReference type="Pfam" id="PF03152"/>
    </source>
</evidence>
<dbReference type="InterPro" id="IPR055418">
    <property type="entry name" value="UFD1_N2"/>
</dbReference>
<dbReference type="GO" id="GO:0031593">
    <property type="term" value="F:polyubiquitin modification-dependent protein binding"/>
    <property type="evidence" value="ECO:0007669"/>
    <property type="project" value="TreeGrafter"/>
</dbReference>
<accession>A0A835HEN1</accession>
<feature type="compositionally biased region" description="Polar residues" evidence="3">
    <location>
        <begin position="232"/>
        <end position="261"/>
    </location>
</feature>
<dbReference type="Gene3D" id="2.40.40.50">
    <property type="entry name" value="Ubiquitin fusion degradation protein UFD1, N-terminal domain"/>
    <property type="match status" value="1"/>
</dbReference>
<organism evidence="6 7">
    <name type="scientific">Coptis chinensis</name>
    <dbReference type="NCBI Taxonomy" id="261450"/>
    <lineage>
        <taxon>Eukaryota</taxon>
        <taxon>Viridiplantae</taxon>
        <taxon>Streptophyta</taxon>
        <taxon>Embryophyta</taxon>
        <taxon>Tracheophyta</taxon>
        <taxon>Spermatophyta</taxon>
        <taxon>Magnoliopsida</taxon>
        <taxon>Ranunculales</taxon>
        <taxon>Ranunculaceae</taxon>
        <taxon>Coptidoideae</taxon>
        <taxon>Coptis</taxon>
    </lineage>
</organism>
<protein>
    <submittedName>
        <fullName evidence="6">Uncharacterized protein</fullName>
    </submittedName>
</protein>
<feature type="region of interest" description="Disordered" evidence="3">
    <location>
        <begin position="231"/>
        <end position="322"/>
    </location>
</feature>
<reference evidence="6 7" key="1">
    <citation type="submission" date="2020-10" db="EMBL/GenBank/DDBJ databases">
        <title>The Coptis chinensis genome and diversification of protoberbering-type alkaloids.</title>
        <authorList>
            <person name="Wang B."/>
            <person name="Shu S."/>
            <person name="Song C."/>
            <person name="Liu Y."/>
        </authorList>
    </citation>
    <scope>NUCLEOTIDE SEQUENCE [LARGE SCALE GENOMIC DNA]</scope>
    <source>
        <strain evidence="6">HL-2020</strain>
        <tissue evidence="6">Leaf</tissue>
    </source>
</reference>
<dbReference type="InterPro" id="IPR004854">
    <property type="entry name" value="Ufd1-like"/>
</dbReference>
<gene>
    <name evidence="6" type="ORF">IFM89_027859</name>
</gene>
<feature type="domain" description="Ubiquitin fusion degradation protein UFD1 N-terminal subdomain 2" evidence="5">
    <location>
        <begin position="111"/>
        <end position="186"/>
    </location>
</feature>
<dbReference type="OrthoDB" id="422728at2759"/>
<feature type="domain" description="Ubiquitin fusion degradation protein UFD1 N-terminal subdomain 1" evidence="4">
    <location>
        <begin position="15"/>
        <end position="110"/>
    </location>
</feature>
<evidence type="ECO:0000259" key="5">
    <source>
        <dbReference type="Pfam" id="PF24842"/>
    </source>
</evidence>
<dbReference type="Pfam" id="PF24842">
    <property type="entry name" value="UFD1_N2"/>
    <property type="match status" value="1"/>
</dbReference>
<dbReference type="Proteomes" id="UP000631114">
    <property type="component" value="Unassembled WGS sequence"/>
</dbReference>
<keyword evidence="2" id="KW-0833">Ubl conjugation pathway</keyword>
<feature type="compositionally biased region" description="Basic and acidic residues" evidence="3">
    <location>
        <begin position="286"/>
        <end position="301"/>
    </location>
</feature>
<dbReference type="Gene3D" id="3.10.330.10">
    <property type="match status" value="1"/>
</dbReference>
<evidence type="ECO:0000313" key="6">
    <source>
        <dbReference type="EMBL" id="KAF9598426.1"/>
    </source>
</evidence>
<evidence type="ECO:0000256" key="1">
    <source>
        <dbReference type="ARBA" id="ARBA00006043"/>
    </source>
</evidence>
<dbReference type="FunFam" id="3.10.330.10:FF:000002">
    <property type="entry name" value="ubiquitin fusion degradation protein 1 homolog"/>
    <property type="match status" value="1"/>
</dbReference>
<evidence type="ECO:0000256" key="2">
    <source>
        <dbReference type="ARBA" id="ARBA00022786"/>
    </source>
</evidence>
<comment type="similarity">
    <text evidence="1">Belongs to the UFD1 family.</text>
</comment>
<dbReference type="InterPro" id="IPR042299">
    <property type="entry name" value="Ufd1-like_Nn"/>
</dbReference>
<dbReference type="EMBL" id="JADFTS010000007">
    <property type="protein sequence ID" value="KAF9598426.1"/>
    <property type="molecule type" value="Genomic_DNA"/>
</dbReference>
<proteinExistence type="inferred from homology"/>
<dbReference type="GO" id="GO:0034098">
    <property type="term" value="C:VCP-NPL4-UFD1 AAA ATPase complex"/>
    <property type="evidence" value="ECO:0007669"/>
    <property type="project" value="TreeGrafter"/>
</dbReference>
<dbReference type="GO" id="GO:0006511">
    <property type="term" value="P:ubiquitin-dependent protein catabolic process"/>
    <property type="evidence" value="ECO:0007669"/>
    <property type="project" value="InterPro"/>
</dbReference>
<dbReference type="Pfam" id="PF03152">
    <property type="entry name" value="UFD1_N1"/>
    <property type="match status" value="1"/>
</dbReference>
<evidence type="ECO:0000256" key="3">
    <source>
        <dbReference type="SAM" id="MobiDB-lite"/>
    </source>
</evidence>
<dbReference type="InterPro" id="IPR055417">
    <property type="entry name" value="UFD1_N1"/>
</dbReference>
<comment type="caution">
    <text evidence="6">The sequence shown here is derived from an EMBL/GenBank/DDBJ whole genome shotgun (WGS) entry which is preliminary data.</text>
</comment>
<dbReference type="GO" id="GO:0036503">
    <property type="term" value="P:ERAD pathway"/>
    <property type="evidence" value="ECO:0007669"/>
    <property type="project" value="TreeGrafter"/>
</dbReference>
<dbReference type="AlphaFoldDB" id="A0A835HEN1"/>
<sequence>MNYEADYHDNDCSSFDKAYRCYPVYYLEKPHLENGDKIIMPPSALDCLATLHIDYPMMFELHSPAAKRTSHCSVMEFTADEGIVYLPTWMMENMHLQGGDIVHIKNATLPKGTYVKLQPHTKDFLDISNPKALLETALRYFSCLSIGDTILVPYNNKKYKIDIVETKPSNAVSIIETDCEVDFAAPLDYIEPVKPAVVPYGPLKKALPVEEAPKEDPKFVAFTGCARRLDGQPSTLSAPTSPIVKSQQPELTNGSTAPSLSSRKHSGKLVFGSDVGQPPKTTKKVSAKDTNPEPQKKEEPKFQAFTGKGYSLGRDPTCSPVG</sequence>
<evidence type="ECO:0000313" key="7">
    <source>
        <dbReference type="Proteomes" id="UP000631114"/>
    </source>
</evidence>